<dbReference type="GeneID" id="30006101"/>
<feature type="transmembrane region" description="Helical" evidence="1">
    <location>
        <begin position="30"/>
        <end position="53"/>
    </location>
</feature>
<name>A0A178ZSA2_9EURO</name>
<feature type="transmembrane region" description="Helical" evidence="1">
    <location>
        <begin position="65"/>
        <end position="84"/>
    </location>
</feature>
<dbReference type="EMBL" id="LVYI01000002">
    <property type="protein sequence ID" value="OAP62704.1"/>
    <property type="molecule type" value="Genomic_DNA"/>
</dbReference>
<gene>
    <name evidence="2" type="ORF">AYL99_01931</name>
</gene>
<feature type="transmembrane region" description="Helical" evidence="1">
    <location>
        <begin position="162"/>
        <end position="180"/>
    </location>
</feature>
<feature type="transmembrane region" description="Helical" evidence="1">
    <location>
        <begin position="186"/>
        <end position="209"/>
    </location>
</feature>
<comment type="caution">
    <text evidence="2">The sequence shown here is derived from an EMBL/GenBank/DDBJ whole genome shotgun (WGS) entry which is preliminary data.</text>
</comment>
<feature type="transmembrane region" description="Helical" evidence="1">
    <location>
        <begin position="295"/>
        <end position="318"/>
    </location>
</feature>
<dbReference type="RefSeq" id="XP_018696071.1">
    <property type="nucleotide sequence ID" value="XM_018833447.1"/>
</dbReference>
<keyword evidence="3" id="KW-1185">Reference proteome</keyword>
<keyword evidence="1" id="KW-1133">Transmembrane helix</keyword>
<evidence type="ECO:0000313" key="3">
    <source>
        <dbReference type="Proteomes" id="UP000078343"/>
    </source>
</evidence>
<dbReference type="Proteomes" id="UP000078343">
    <property type="component" value="Unassembled WGS sequence"/>
</dbReference>
<sequence length="449" mass="50994">MNISNTGTEHTNTTIRGWVPQPNGRGTLDILVSCAVTIFLCGWSSICVNVPASDHSRWDLFWDKWHMFCLSMLGPEFVFMLALGQYMRADATVKLYHDKGFRDWTIKQGFYADMGGFVLKPRGWKEFPVNAKQLLYLIERGHIRYPETRVSQINDRNKSDSLARFVTACQIIWFVLNVIARPTQKLAVTTIEITTIASIVCTLGVNFCWRHKPMDVGTAIVLETDRSMYDILEDAGDLCSEPYKTTPLDFLSREEWIGTKLWSYNVNILRKLHIVRQRPRVLPIQHLSSFNFPKLSTGGTVVCLSMAVAYSAILMIAWNFEFPSSAERQIWRICSSLTMALTLVVGIVEIALPSPRNPKDEEACDGTEMTQKTPSPNVFERIANKRFNNSLDKDPALDVPVKSMLLTQPICAIYTVCRIYVLLEDLIGLRALPATVFQNVDWAVYLPHI</sequence>
<evidence type="ECO:0000256" key="1">
    <source>
        <dbReference type="SAM" id="Phobius"/>
    </source>
</evidence>
<dbReference type="AlphaFoldDB" id="A0A178ZSA2"/>
<dbReference type="PANTHER" id="PTHR35043">
    <property type="entry name" value="TRANSCRIPTION FACTOR DOMAIN-CONTAINING PROTEIN"/>
    <property type="match status" value="1"/>
</dbReference>
<keyword evidence="1" id="KW-0812">Transmembrane</keyword>
<dbReference type="PANTHER" id="PTHR35043:SF8">
    <property type="entry name" value="DUF4220 DOMAIN-CONTAINING PROTEIN"/>
    <property type="match status" value="1"/>
</dbReference>
<accession>A0A178ZSA2</accession>
<feature type="transmembrane region" description="Helical" evidence="1">
    <location>
        <begin position="330"/>
        <end position="352"/>
    </location>
</feature>
<organism evidence="2 3">
    <name type="scientific">Fonsecaea erecta</name>
    <dbReference type="NCBI Taxonomy" id="1367422"/>
    <lineage>
        <taxon>Eukaryota</taxon>
        <taxon>Fungi</taxon>
        <taxon>Dikarya</taxon>
        <taxon>Ascomycota</taxon>
        <taxon>Pezizomycotina</taxon>
        <taxon>Eurotiomycetes</taxon>
        <taxon>Chaetothyriomycetidae</taxon>
        <taxon>Chaetothyriales</taxon>
        <taxon>Herpotrichiellaceae</taxon>
        <taxon>Fonsecaea</taxon>
    </lineage>
</organism>
<evidence type="ECO:0000313" key="2">
    <source>
        <dbReference type="EMBL" id="OAP62704.1"/>
    </source>
</evidence>
<keyword evidence="1" id="KW-0472">Membrane</keyword>
<dbReference type="OrthoDB" id="9451547at2759"/>
<proteinExistence type="predicted"/>
<reference evidence="2 3" key="1">
    <citation type="submission" date="2016-04" db="EMBL/GenBank/DDBJ databases">
        <title>Draft genome of Fonsecaea erecta CBS 125763.</title>
        <authorList>
            <person name="Weiss V.A."/>
            <person name="Vicente V.A."/>
            <person name="Raittz R.T."/>
            <person name="Moreno L.F."/>
            <person name="De Souza E.M."/>
            <person name="Pedrosa F.O."/>
            <person name="Steffens M.B."/>
            <person name="Faoro H."/>
            <person name="Tadra-Sfeir M.Z."/>
            <person name="Najafzadeh M.J."/>
            <person name="Felipe M.S."/>
            <person name="Teixeira M."/>
            <person name="Sun J."/>
            <person name="Xi L."/>
            <person name="Gomes R."/>
            <person name="De Azevedo C.M."/>
            <person name="Salgado C.G."/>
            <person name="Da Silva M.B."/>
            <person name="Nascimento M.F."/>
            <person name="Queiroz-Telles F."/>
            <person name="Attili D.S."/>
            <person name="Gorbushina A."/>
        </authorList>
    </citation>
    <scope>NUCLEOTIDE SEQUENCE [LARGE SCALE GENOMIC DNA]</scope>
    <source>
        <strain evidence="2 3">CBS 125763</strain>
    </source>
</reference>
<protein>
    <submittedName>
        <fullName evidence="2">Uncharacterized protein</fullName>
    </submittedName>
</protein>
<dbReference type="STRING" id="1367422.A0A178ZSA2"/>